<evidence type="ECO:0000256" key="2">
    <source>
        <dbReference type="ARBA" id="ARBA00022670"/>
    </source>
</evidence>
<accession>A0ABS1EIJ8</accession>
<keyword evidence="6" id="KW-1185">Reference proteome</keyword>
<dbReference type="NCBIfam" id="TIGR01543">
    <property type="entry name" value="proheadase_HK97"/>
    <property type="match status" value="1"/>
</dbReference>
<dbReference type="GO" id="GO:0008233">
    <property type="term" value="F:peptidase activity"/>
    <property type="evidence" value="ECO:0007669"/>
    <property type="project" value="UniProtKB-KW"/>
</dbReference>
<evidence type="ECO:0000256" key="1">
    <source>
        <dbReference type="ARBA" id="ARBA00022612"/>
    </source>
</evidence>
<proteinExistence type="predicted"/>
<evidence type="ECO:0000259" key="4">
    <source>
        <dbReference type="Pfam" id="PF04586"/>
    </source>
</evidence>
<evidence type="ECO:0000313" key="6">
    <source>
        <dbReference type="Proteomes" id="UP000596739"/>
    </source>
</evidence>
<sequence length="205" mass="23689">MQIEIRNDSVIVKGYVNAVERDSRALPSPKGKFVEQVRSGVWNDAIKKSDNIAVLLNHDWNRKLGSTKDNLKLREDNIGLYAEARVYDSDVIEKAKNGKLVGWSFGFRANKQSWGKTDADMDRRYLDDIDLFEVSILDDSRTPAYYGTSVEARDNEEVEIEQRFVQDSIEIINTNEEKQQDTTENRDIDTDLELKLKLMRLELEL</sequence>
<comment type="caution">
    <text evidence="5">The sequence shown here is derived from an EMBL/GenBank/DDBJ whole genome shotgun (WGS) entry which is preliminary data.</text>
</comment>
<dbReference type="RefSeq" id="WP_200265692.1">
    <property type="nucleotide sequence ID" value="NZ_JAENHN010000002.1"/>
</dbReference>
<evidence type="ECO:0000313" key="5">
    <source>
        <dbReference type="EMBL" id="MBK1809143.1"/>
    </source>
</evidence>
<keyword evidence="1" id="KW-1188">Viral release from host cell</keyword>
<organism evidence="5 6">
    <name type="scientific">Clostridium yunnanense</name>
    <dbReference type="NCBI Taxonomy" id="2800325"/>
    <lineage>
        <taxon>Bacteria</taxon>
        <taxon>Bacillati</taxon>
        <taxon>Bacillota</taxon>
        <taxon>Clostridia</taxon>
        <taxon>Eubacteriales</taxon>
        <taxon>Clostridiaceae</taxon>
        <taxon>Clostridium</taxon>
    </lineage>
</organism>
<dbReference type="InterPro" id="IPR054613">
    <property type="entry name" value="Peptidase_S78_dom"/>
</dbReference>
<keyword evidence="3" id="KW-0378">Hydrolase</keyword>
<dbReference type="InterPro" id="IPR006433">
    <property type="entry name" value="Prohead_protease"/>
</dbReference>
<dbReference type="EMBL" id="JAENHN010000002">
    <property type="protein sequence ID" value="MBK1809143.1"/>
    <property type="molecule type" value="Genomic_DNA"/>
</dbReference>
<keyword evidence="2 5" id="KW-0645">Protease</keyword>
<name>A0ABS1EIJ8_9CLOT</name>
<gene>
    <name evidence="5" type="ORF">JHL18_00580</name>
</gene>
<protein>
    <submittedName>
        <fullName evidence="5">HK97 family phage prohead protease</fullName>
    </submittedName>
</protein>
<feature type="domain" description="Prohead serine protease" evidence="4">
    <location>
        <begin position="7"/>
        <end position="156"/>
    </location>
</feature>
<dbReference type="Pfam" id="PF04586">
    <property type="entry name" value="Peptidase_S78"/>
    <property type="match status" value="1"/>
</dbReference>
<reference evidence="6" key="1">
    <citation type="submission" date="2021-01" db="EMBL/GenBank/DDBJ databases">
        <title>Genome public.</title>
        <authorList>
            <person name="Liu C."/>
            <person name="Sun Q."/>
        </authorList>
    </citation>
    <scope>NUCLEOTIDE SEQUENCE [LARGE SCALE GENOMIC DNA]</scope>
    <source>
        <strain evidence="6">YIM B02505</strain>
    </source>
</reference>
<dbReference type="GO" id="GO:0006508">
    <property type="term" value="P:proteolysis"/>
    <property type="evidence" value="ECO:0007669"/>
    <property type="project" value="UniProtKB-KW"/>
</dbReference>
<evidence type="ECO:0000256" key="3">
    <source>
        <dbReference type="ARBA" id="ARBA00022801"/>
    </source>
</evidence>
<dbReference type="Proteomes" id="UP000596739">
    <property type="component" value="Unassembled WGS sequence"/>
</dbReference>